<feature type="transmembrane region" description="Helical" evidence="7">
    <location>
        <begin position="196"/>
        <end position="216"/>
    </location>
</feature>
<dbReference type="Pfam" id="PF07690">
    <property type="entry name" value="MFS_1"/>
    <property type="match status" value="1"/>
</dbReference>
<reference evidence="9 10" key="1">
    <citation type="submission" date="2024-02" db="EMBL/GenBank/DDBJ databases">
        <title>De novo assembly and annotation of 12 fungi associated with fruit tree decline syndrome in Ontario, Canada.</title>
        <authorList>
            <person name="Sulman M."/>
            <person name="Ellouze W."/>
            <person name="Ilyukhin E."/>
        </authorList>
    </citation>
    <scope>NUCLEOTIDE SEQUENCE [LARGE SCALE GENOMIC DNA]</scope>
    <source>
        <strain evidence="9 10">M42-189</strain>
    </source>
</reference>
<evidence type="ECO:0000256" key="4">
    <source>
        <dbReference type="ARBA" id="ARBA00022989"/>
    </source>
</evidence>
<keyword evidence="2" id="KW-0813">Transport</keyword>
<dbReference type="PANTHER" id="PTHR43791:SF55">
    <property type="entry name" value="TRANSPORTER, PUTATIVE (AFU_ORTHOLOGUE AFUA_6G01820)-RELATED"/>
    <property type="match status" value="1"/>
</dbReference>
<feature type="compositionally biased region" description="Basic and acidic residues" evidence="6">
    <location>
        <begin position="7"/>
        <end position="20"/>
    </location>
</feature>
<dbReference type="InterPro" id="IPR036259">
    <property type="entry name" value="MFS_trans_sf"/>
</dbReference>
<feature type="domain" description="Major facilitator superfamily (MFS) profile" evidence="8">
    <location>
        <begin position="56"/>
        <end position="298"/>
    </location>
</feature>
<organism evidence="9 10">
    <name type="scientific">Paraconiothyrium brasiliense</name>
    <dbReference type="NCBI Taxonomy" id="300254"/>
    <lineage>
        <taxon>Eukaryota</taxon>
        <taxon>Fungi</taxon>
        <taxon>Dikarya</taxon>
        <taxon>Ascomycota</taxon>
        <taxon>Pezizomycotina</taxon>
        <taxon>Dothideomycetes</taxon>
        <taxon>Pleosporomycetidae</taxon>
        <taxon>Pleosporales</taxon>
        <taxon>Massarineae</taxon>
        <taxon>Didymosphaeriaceae</taxon>
        <taxon>Paraconiothyrium</taxon>
    </lineage>
</organism>
<evidence type="ECO:0000256" key="6">
    <source>
        <dbReference type="SAM" id="MobiDB-lite"/>
    </source>
</evidence>
<protein>
    <recommendedName>
        <fullName evidence="8">Major facilitator superfamily (MFS) profile domain-containing protein</fullName>
    </recommendedName>
</protein>
<keyword evidence="4 7" id="KW-1133">Transmembrane helix</keyword>
<dbReference type="PROSITE" id="PS50850">
    <property type="entry name" value="MFS"/>
    <property type="match status" value="1"/>
</dbReference>
<keyword evidence="3 7" id="KW-0812">Transmembrane</keyword>
<evidence type="ECO:0000259" key="8">
    <source>
        <dbReference type="PROSITE" id="PS50850"/>
    </source>
</evidence>
<dbReference type="SUPFAM" id="SSF103473">
    <property type="entry name" value="MFS general substrate transporter"/>
    <property type="match status" value="1"/>
</dbReference>
<proteinExistence type="predicted"/>
<sequence>MSVQRGDSNDGKGLKGEKTGWETAISTPAAELLGEEAQPIDPEVERRILRKIDLFLMPAMVIGYGLVYYDKAILGSAALFGMTGDLHLSVVDKTTTPPTTDTSRLSWATSVFYFGQLIGSYPMTYLLQRFNTRYILGPAVILWAVICASTAGVGDWKGLLVQRFFLGFTESIVPTAFMITVSGYYTQSEQALRQTWWFSGTGWFTIIGGALNYGFAQIKSGALTPWQYIYVLAGGLTFLFGLWCFALPNSALDAWFLTPEERIVAVERLRAGQTGVRNQQIKWYQIKEALLDIKRPLY</sequence>
<feature type="transmembrane region" description="Helical" evidence="7">
    <location>
        <begin position="52"/>
        <end position="69"/>
    </location>
</feature>
<evidence type="ECO:0000256" key="3">
    <source>
        <dbReference type="ARBA" id="ARBA00022692"/>
    </source>
</evidence>
<name>A0ABR3RP05_9PLEO</name>
<evidence type="ECO:0000313" key="10">
    <source>
        <dbReference type="Proteomes" id="UP001521785"/>
    </source>
</evidence>
<keyword evidence="5 7" id="KW-0472">Membrane</keyword>
<evidence type="ECO:0000256" key="7">
    <source>
        <dbReference type="SAM" id="Phobius"/>
    </source>
</evidence>
<evidence type="ECO:0000313" key="9">
    <source>
        <dbReference type="EMBL" id="KAL1606158.1"/>
    </source>
</evidence>
<feature type="transmembrane region" description="Helical" evidence="7">
    <location>
        <begin position="134"/>
        <end position="152"/>
    </location>
</feature>
<dbReference type="PANTHER" id="PTHR43791">
    <property type="entry name" value="PERMEASE-RELATED"/>
    <property type="match status" value="1"/>
</dbReference>
<keyword evidence="10" id="KW-1185">Reference proteome</keyword>
<feature type="region of interest" description="Disordered" evidence="6">
    <location>
        <begin position="1"/>
        <end position="20"/>
    </location>
</feature>
<evidence type="ECO:0000256" key="1">
    <source>
        <dbReference type="ARBA" id="ARBA00004141"/>
    </source>
</evidence>
<dbReference type="InterPro" id="IPR011701">
    <property type="entry name" value="MFS"/>
</dbReference>
<feature type="transmembrane region" description="Helical" evidence="7">
    <location>
        <begin position="164"/>
        <end position="184"/>
    </location>
</feature>
<feature type="transmembrane region" description="Helical" evidence="7">
    <location>
        <begin position="105"/>
        <end position="127"/>
    </location>
</feature>
<accession>A0ABR3RP05</accession>
<dbReference type="Proteomes" id="UP001521785">
    <property type="component" value="Unassembled WGS sequence"/>
</dbReference>
<evidence type="ECO:0000256" key="5">
    <source>
        <dbReference type="ARBA" id="ARBA00023136"/>
    </source>
</evidence>
<evidence type="ECO:0000256" key="2">
    <source>
        <dbReference type="ARBA" id="ARBA00022448"/>
    </source>
</evidence>
<dbReference type="EMBL" id="JAKJXO020000004">
    <property type="protein sequence ID" value="KAL1606158.1"/>
    <property type="molecule type" value="Genomic_DNA"/>
</dbReference>
<comment type="caution">
    <text evidence="9">The sequence shown here is derived from an EMBL/GenBank/DDBJ whole genome shotgun (WGS) entry which is preliminary data.</text>
</comment>
<dbReference type="InterPro" id="IPR020846">
    <property type="entry name" value="MFS_dom"/>
</dbReference>
<comment type="subcellular location">
    <subcellularLocation>
        <location evidence="1">Membrane</location>
        <topology evidence="1">Multi-pass membrane protein</topology>
    </subcellularLocation>
</comment>
<dbReference type="Gene3D" id="1.20.1250.20">
    <property type="entry name" value="MFS general substrate transporter like domains"/>
    <property type="match status" value="1"/>
</dbReference>
<feature type="transmembrane region" description="Helical" evidence="7">
    <location>
        <begin position="228"/>
        <end position="247"/>
    </location>
</feature>
<gene>
    <name evidence="9" type="ORF">SLS60_003559</name>
</gene>